<dbReference type="RefSeq" id="WP_188255977.1">
    <property type="nucleotide sequence ID" value="NZ_JABVCF010000009.1"/>
</dbReference>
<proteinExistence type="predicted"/>
<protein>
    <submittedName>
        <fullName evidence="1">Uncharacterized protein</fullName>
    </submittedName>
</protein>
<dbReference type="AlphaFoldDB" id="A0A942I9L1"/>
<evidence type="ECO:0000313" key="2">
    <source>
        <dbReference type="Proteomes" id="UP000680348"/>
    </source>
</evidence>
<dbReference type="Proteomes" id="UP000680348">
    <property type="component" value="Unassembled WGS sequence"/>
</dbReference>
<name>A0A942I9L1_9HYPH</name>
<organism evidence="1 2">
    <name type="scientific">Pseudaminobacter soli</name>
    <name type="common">ex Zhang et al. 2022</name>
    <dbReference type="NCBI Taxonomy" id="2831468"/>
    <lineage>
        <taxon>Bacteria</taxon>
        <taxon>Pseudomonadati</taxon>
        <taxon>Pseudomonadota</taxon>
        <taxon>Alphaproteobacteria</taxon>
        <taxon>Hyphomicrobiales</taxon>
        <taxon>Phyllobacteriaceae</taxon>
        <taxon>Pseudaminobacter</taxon>
    </lineage>
</organism>
<sequence>MPYTPPRRHDIMHSKHLRLNFRLGEPLFGPYLDQLAEDVIRHHGLGNRRDLREAIKNSLALVLGNAYRAHQLDPDRYVVIGLRNKDYKISPHNPFRMNIRQTRNVIDYLAREGGHGYLERRAGNFIQEQGKGFRTRVRATRRLIEEIDRWALREDNNNRITGNTLENNPNSPELSQLFSIHTPPLLQLRDPQGGSLSFNPTHETGRMNANLVALNRFIAEDHWIDLLIPDRESKALSQGTDEEQDAFGERSGSRKDLDLLGRSQLYRVFNNSTFGNGGRFYGGWWQEIPSRYRRFITINGYPTAELDYSNLQIAMLYAREGLKLEGDAYSIDGVPPEFRKLIKLTTLKIINAEGRIKAPRKDMLPPRVSWRDLQSAIKEKHTPIDRYFNTGVGIELQRRDADIAEEVMLTLMAEGTLALPVHDSFIVEDGRQDRLKQVMSDAYRRLEGQAIEIDADTTWHEENLPENAQLLHDLGVKDLEEYVSEVEEGPDYRYYLERRRAFIRQKGERWVREHRIRI</sequence>
<comment type="caution">
    <text evidence="1">The sequence shown here is derived from an EMBL/GenBank/DDBJ whole genome shotgun (WGS) entry which is preliminary data.</text>
</comment>
<keyword evidence="2" id="KW-1185">Reference proteome</keyword>
<gene>
    <name evidence="1" type="ORF">KEU06_17535</name>
</gene>
<accession>A0A942I9L1</accession>
<reference evidence="1" key="1">
    <citation type="submission" date="2021-04" db="EMBL/GenBank/DDBJ databases">
        <title>Pseudaminobacter soli sp. nov., isolated from paddy soil contaminated by heavy metals.</title>
        <authorList>
            <person name="Zhang K."/>
        </authorList>
    </citation>
    <scope>NUCLEOTIDE SEQUENCE</scope>
    <source>
        <strain evidence="1">19-2017</strain>
    </source>
</reference>
<dbReference type="EMBL" id="JAGWCR010000009">
    <property type="protein sequence ID" value="MBS3650420.1"/>
    <property type="molecule type" value="Genomic_DNA"/>
</dbReference>
<evidence type="ECO:0000313" key="1">
    <source>
        <dbReference type="EMBL" id="MBS3650420.1"/>
    </source>
</evidence>